<reference evidence="1 2" key="1">
    <citation type="journal article" date="2020" name="Mol. Biol. Evol.">
        <title>Distinct Expression and Methylation Patterns for Genes with Different Fates following a Single Whole-Genome Duplication in Flowering Plants.</title>
        <authorList>
            <person name="Shi T."/>
            <person name="Rahmani R.S."/>
            <person name="Gugger P.F."/>
            <person name="Wang M."/>
            <person name="Li H."/>
            <person name="Zhang Y."/>
            <person name="Li Z."/>
            <person name="Wang Q."/>
            <person name="Van de Peer Y."/>
            <person name="Marchal K."/>
            <person name="Chen J."/>
        </authorList>
    </citation>
    <scope>NUCLEOTIDE SEQUENCE [LARGE SCALE GENOMIC DNA]</scope>
    <source>
        <tissue evidence="1">Leaf</tissue>
    </source>
</reference>
<name>A0A823A052_NELNU</name>
<keyword evidence="2" id="KW-1185">Reference proteome</keyword>
<dbReference type="EMBL" id="DUZY01000008">
    <property type="protein sequence ID" value="DAD48436.1"/>
    <property type="molecule type" value="Genomic_DNA"/>
</dbReference>
<evidence type="ECO:0000313" key="1">
    <source>
        <dbReference type="EMBL" id="DAD48436.1"/>
    </source>
</evidence>
<sequence>MDEKRTREQIDPPHLSHSLGDFMPFFYTKQTLLRVGLDRTALGRYREFWVYISSISIFR</sequence>
<organism evidence="1 2">
    <name type="scientific">Nelumbo nucifera</name>
    <name type="common">Sacred lotus</name>
    <dbReference type="NCBI Taxonomy" id="4432"/>
    <lineage>
        <taxon>Eukaryota</taxon>
        <taxon>Viridiplantae</taxon>
        <taxon>Streptophyta</taxon>
        <taxon>Embryophyta</taxon>
        <taxon>Tracheophyta</taxon>
        <taxon>Spermatophyta</taxon>
        <taxon>Magnoliopsida</taxon>
        <taxon>Proteales</taxon>
        <taxon>Nelumbonaceae</taxon>
        <taxon>Nelumbo</taxon>
    </lineage>
</organism>
<proteinExistence type="predicted"/>
<gene>
    <name evidence="1" type="ORF">HUJ06_018373</name>
</gene>
<dbReference type="Proteomes" id="UP000607653">
    <property type="component" value="Unassembled WGS sequence"/>
</dbReference>
<dbReference type="AlphaFoldDB" id="A0A823A052"/>
<protein>
    <submittedName>
        <fullName evidence="1">Uncharacterized protein</fullName>
    </submittedName>
</protein>
<evidence type="ECO:0000313" key="2">
    <source>
        <dbReference type="Proteomes" id="UP000607653"/>
    </source>
</evidence>
<accession>A0A823A052</accession>
<comment type="caution">
    <text evidence="1">The sequence shown here is derived from an EMBL/GenBank/DDBJ whole genome shotgun (WGS) entry which is preliminary data.</text>
</comment>